<evidence type="ECO:0000313" key="3">
    <source>
        <dbReference type="Proteomes" id="UP000539372"/>
    </source>
</evidence>
<dbReference type="SUPFAM" id="SSF47413">
    <property type="entry name" value="lambda repressor-like DNA-binding domains"/>
    <property type="match status" value="1"/>
</dbReference>
<dbReference type="SMART" id="SM00530">
    <property type="entry name" value="HTH_XRE"/>
    <property type="match status" value="1"/>
</dbReference>
<evidence type="ECO:0000313" key="2">
    <source>
        <dbReference type="EMBL" id="NMM45045.1"/>
    </source>
</evidence>
<dbReference type="EMBL" id="JABBNT010000003">
    <property type="protein sequence ID" value="NMM45045.1"/>
    <property type="molecule type" value="Genomic_DNA"/>
</dbReference>
<name>A0A7Y0E0M5_9PROT</name>
<dbReference type="InterPro" id="IPR001387">
    <property type="entry name" value="Cro/C1-type_HTH"/>
</dbReference>
<gene>
    <name evidence="2" type="ORF">HH303_11190</name>
</gene>
<keyword evidence="3" id="KW-1185">Reference proteome</keyword>
<sequence>MTTPFGARLRSLRKERGVTLKNLSDALGVSQAYLSALETGRRPKPTPARVDQICAYFGIIWDEAEALKDLARLSQPRVTIDTTGLSPEATQLANRLAQRLRRLDARKVRQLLDIVG</sequence>
<comment type="caution">
    <text evidence="2">The sequence shown here is derived from an EMBL/GenBank/DDBJ whole genome shotgun (WGS) entry which is preliminary data.</text>
</comment>
<dbReference type="GO" id="GO:0003677">
    <property type="term" value="F:DNA binding"/>
    <property type="evidence" value="ECO:0007669"/>
    <property type="project" value="InterPro"/>
</dbReference>
<evidence type="ECO:0000259" key="1">
    <source>
        <dbReference type="PROSITE" id="PS50943"/>
    </source>
</evidence>
<dbReference type="CDD" id="cd00093">
    <property type="entry name" value="HTH_XRE"/>
    <property type="match status" value="1"/>
</dbReference>
<protein>
    <submittedName>
        <fullName evidence="2">Helix-turn-helix transcriptional regulator</fullName>
    </submittedName>
</protein>
<dbReference type="Proteomes" id="UP000539372">
    <property type="component" value="Unassembled WGS sequence"/>
</dbReference>
<reference evidence="2 3" key="1">
    <citation type="submission" date="2020-04" db="EMBL/GenBank/DDBJ databases">
        <title>Rhodospirillaceae bacterium KN72 isolated from deep sea.</title>
        <authorList>
            <person name="Zhang D.-C."/>
        </authorList>
    </citation>
    <scope>NUCLEOTIDE SEQUENCE [LARGE SCALE GENOMIC DNA]</scope>
    <source>
        <strain evidence="2 3">KN72</strain>
    </source>
</reference>
<dbReference type="PROSITE" id="PS50943">
    <property type="entry name" value="HTH_CROC1"/>
    <property type="match status" value="1"/>
</dbReference>
<feature type="domain" description="HTH cro/C1-type" evidence="1">
    <location>
        <begin position="9"/>
        <end position="67"/>
    </location>
</feature>
<dbReference type="Pfam" id="PF13560">
    <property type="entry name" value="HTH_31"/>
    <property type="match status" value="1"/>
</dbReference>
<accession>A0A7Y0E0M5</accession>
<organism evidence="2 3">
    <name type="scientific">Pacificispira spongiicola</name>
    <dbReference type="NCBI Taxonomy" id="2729598"/>
    <lineage>
        <taxon>Bacteria</taxon>
        <taxon>Pseudomonadati</taxon>
        <taxon>Pseudomonadota</taxon>
        <taxon>Alphaproteobacteria</taxon>
        <taxon>Rhodospirillales</taxon>
        <taxon>Rhodospirillaceae</taxon>
        <taxon>Pacificispira</taxon>
    </lineage>
</organism>
<dbReference type="InterPro" id="IPR010982">
    <property type="entry name" value="Lambda_DNA-bd_dom_sf"/>
</dbReference>
<dbReference type="Gene3D" id="1.10.260.40">
    <property type="entry name" value="lambda repressor-like DNA-binding domains"/>
    <property type="match status" value="1"/>
</dbReference>
<dbReference type="RefSeq" id="WP_169625421.1">
    <property type="nucleotide sequence ID" value="NZ_JABBNT010000003.1"/>
</dbReference>
<proteinExistence type="predicted"/>
<dbReference type="AlphaFoldDB" id="A0A7Y0E0M5"/>